<evidence type="ECO:0000313" key="1">
    <source>
        <dbReference type="EMBL" id="KAI0092984.1"/>
    </source>
</evidence>
<organism evidence="1 2">
    <name type="scientific">Irpex rosettiformis</name>
    <dbReference type="NCBI Taxonomy" id="378272"/>
    <lineage>
        <taxon>Eukaryota</taxon>
        <taxon>Fungi</taxon>
        <taxon>Dikarya</taxon>
        <taxon>Basidiomycota</taxon>
        <taxon>Agaricomycotina</taxon>
        <taxon>Agaricomycetes</taxon>
        <taxon>Polyporales</taxon>
        <taxon>Irpicaceae</taxon>
        <taxon>Irpex</taxon>
    </lineage>
</organism>
<comment type="caution">
    <text evidence="1">The sequence shown here is derived from an EMBL/GenBank/DDBJ whole genome shotgun (WGS) entry which is preliminary data.</text>
</comment>
<dbReference type="Proteomes" id="UP001055072">
    <property type="component" value="Unassembled WGS sequence"/>
</dbReference>
<proteinExistence type="predicted"/>
<gene>
    <name evidence="1" type="ORF">BDY19DRAFT_882617</name>
</gene>
<reference evidence="1" key="1">
    <citation type="journal article" date="2021" name="Environ. Microbiol.">
        <title>Gene family expansions and transcriptome signatures uncover fungal adaptations to wood decay.</title>
        <authorList>
            <person name="Hage H."/>
            <person name="Miyauchi S."/>
            <person name="Viragh M."/>
            <person name="Drula E."/>
            <person name="Min B."/>
            <person name="Chaduli D."/>
            <person name="Navarro D."/>
            <person name="Favel A."/>
            <person name="Norest M."/>
            <person name="Lesage-Meessen L."/>
            <person name="Balint B."/>
            <person name="Merenyi Z."/>
            <person name="de Eugenio L."/>
            <person name="Morin E."/>
            <person name="Martinez A.T."/>
            <person name="Baldrian P."/>
            <person name="Stursova M."/>
            <person name="Martinez M.J."/>
            <person name="Novotny C."/>
            <person name="Magnuson J.K."/>
            <person name="Spatafora J.W."/>
            <person name="Maurice S."/>
            <person name="Pangilinan J."/>
            <person name="Andreopoulos W."/>
            <person name="LaButti K."/>
            <person name="Hundley H."/>
            <person name="Na H."/>
            <person name="Kuo A."/>
            <person name="Barry K."/>
            <person name="Lipzen A."/>
            <person name="Henrissat B."/>
            <person name="Riley R."/>
            <person name="Ahrendt S."/>
            <person name="Nagy L.G."/>
            <person name="Grigoriev I.V."/>
            <person name="Martin F."/>
            <person name="Rosso M.N."/>
        </authorList>
    </citation>
    <scope>NUCLEOTIDE SEQUENCE</scope>
    <source>
        <strain evidence="1">CBS 384.51</strain>
    </source>
</reference>
<accession>A0ACB8UFE4</accession>
<sequence length="606" mass="66890">MPDLAQGITHVDVLVVGAGPAGLVAAHALTQAGSKVRIIDIRPTSVVAGQADGIMPRTIEVFQSYGLAESLFKQANRVNMVAFYNTREEGGISKTQSLPVIDEKTARYPFLLTLNQGAIENIFIDALAERGVFVDRPVHPASLVLSTDEAELQDHSAHPVTAILERLQTAGGDRNSTETVHAKFIIGADGEANWQAQIPGLCVTIYLTLPSSDHVWGAIDFTTTPEVNFPDWRKICTINAANTTLLLIPREQDKLRIYVDLGLEDGLIDPATGRVATQSIDAKKLLEISRIGLQPFVIPPAEIEWWTCYIIGRRVATRFSVNERAFIVGDACHTHSPKAGQGMNVSMNDAHNLAWKLAYVLRGCADMALLKTYEFERRKFAQQLIDFDKWYESGFSAKNRSELLKNKGKSAASIPEAFREFSGLTSGVGIQYEPSIITAASKSPSQQLMIGRRLPPQIVLRAADSTPIEIQDTCPSDTRFKIIIFTGDLNQLSQQNLLTSFARIIAEESSLLSKYGSKVLDFITVMKGTKETVDYLKIPGFLRSNYRKHVPLFYSCFIEGGKVYEAYGICTEGAAVVVRPDGYIAKMTMLDEGDKIIDYFSHFLNF</sequence>
<dbReference type="EMBL" id="MU274902">
    <property type="protein sequence ID" value="KAI0092984.1"/>
    <property type="molecule type" value="Genomic_DNA"/>
</dbReference>
<name>A0ACB8UFE4_9APHY</name>
<evidence type="ECO:0000313" key="2">
    <source>
        <dbReference type="Proteomes" id="UP001055072"/>
    </source>
</evidence>
<keyword evidence="2" id="KW-1185">Reference proteome</keyword>
<protein>
    <submittedName>
        <fullName evidence="1">FAD binding domain-containing protein</fullName>
    </submittedName>
</protein>